<keyword evidence="9" id="KW-0716">Sensory transduction</keyword>
<evidence type="ECO:0000256" key="2">
    <source>
        <dbReference type="ARBA" id="ARBA00022692"/>
    </source>
</evidence>
<evidence type="ECO:0000259" key="10">
    <source>
        <dbReference type="PROSITE" id="PS50262"/>
    </source>
</evidence>
<keyword evidence="9" id="KW-0552">Olfaction</keyword>
<keyword evidence="5 9" id="KW-0472">Membrane</keyword>
<dbReference type="GO" id="GO:0004984">
    <property type="term" value="F:olfactory receptor activity"/>
    <property type="evidence" value="ECO:0007669"/>
    <property type="project" value="InterPro"/>
</dbReference>
<feature type="transmembrane region" description="Helical" evidence="9">
    <location>
        <begin position="121"/>
        <end position="143"/>
    </location>
</feature>
<dbReference type="CDD" id="cd15226">
    <property type="entry name" value="7tmA_OR4-like"/>
    <property type="match status" value="1"/>
</dbReference>
<comment type="subcellular location">
    <subcellularLocation>
        <location evidence="9">Cell membrane</location>
        <topology evidence="9">Multi-pass membrane protein</topology>
    </subcellularLocation>
    <subcellularLocation>
        <location evidence="1">Membrane</location>
        <topology evidence="1">Multi-pass membrane protein</topology>
    </subcellularLocation>
</comment>
<keyword evidence="12" id="KW-1185">Reference proteome</keyword>
<dbReference type="AlphaFoldDB" id="A0A670KAF4"/>
<dbReference type="PROSITE" id="PS00237">
    <property type="entry name" value="G_PROTEIN_RECEP_F1_1"/>
    <property type="match status" value="1"/>
</dbReference>
<keyword evidence="3 9" id="KW-1133">Transmembrane helix</keyword>
<reference evidence="11" key="1">
    <citation type="submission" date="2025-08" db="UniProtKB">
        <authorList>
            <consortium name="Ensembl"/>
        </authorList>
    </citation>
    <scope>IDENTIFICATION</scope>
</reference>
<evidence type="ECO:0000313" key="11">
    <source>
        <dbReference type="Ensembl" id="ENSPMRP00000033766.1"/>
    </source>
</evidence>
<dbReference type="Pfam" id="PF13853">
    <property type="entry name" value="7tm_4"/>
    <property type="match status" value="1"/>
</dbReference>
<feature type="transmembrane region" description="Helical" evidence="9">
    <location>
        <begin position="164"/>
        <end position="191"/>
    </location>
</feature>
<dbReference type="InterPro" id="IPR000725">
    <property type="entry name" value="Olfact_rcpt"/>
</dbReference>
<evidence type="ECO:0000256" key="9">
    <source>
        <dbReference type="RuleBase" id="RU363047"/>
    </source>
</evidence>
<evidence type="ECO:0000256" key="5">
    <source>
        <dbReference type="ARBA" id="ARBA00023136"/>
    </source>
</evidence>
<evidence type="ECO:0000256" key="7">
    <source>
        <dbReference type="ARBA" id="ARBA00023224"/>
    </source>
</evidence>
<evidence type="ECO:0000313" key="12">
    <source>
        <dbReference type="Proteomes" id="UP000472272"/>
    </source>
</evidence>
<comment type="similarity">
    <text evidence="8">Belongs to the G-protein coupled receptor 1 family.</text>
</comment>
<keyword evidence="7 8" id="KW-0807">Transducer</keyword>
<dbReference type="Gene3D" id="1.20.1070.10">
    <property type="entry name" value="Rhodopsin 7-helix transmembrane proteins"/>
    <property type="match status" value="1"/>
</dbReference>
<dbReference type="Ensembl" id="ENSPMRT00000035817.1">
    <property type="protein sequence ID" value="ENSPMRP00000033766.1"/>
    <property type="gene ID" value="ENSPMRG00000021886.1"/>
</dbReference>
<feature type="transmembrane region" description="Helical" evidence="9">
    <location>
        <begin position="83"/>
        <end position="101"/>
    </location>
</feature>
<protein>
    <recommendedName>
        <fullName evidence="9">Olfactory receptor</fullName>
    </recommendedName>
</protein>
<dbReference type="GeneTree" id="ENSGT00940000164054"/>
<evidence type="ECO:0000256" key="6">
    <source>
        <dbReference type="ARBA" id="ARBA00023170"/>
    </source>
</evidence>
<proteinExistence type="inferred from homology"/>
<keyword evidence="4 8" id="KW-0297">G-protein coupled receptor</keyword>
<dbReference type="Proteomes" id="UP000472272">
    <property type="component" value="Unplaced"/>
</dbReference>
<dbReference type="GO" id="GO:0005886">
    <property type="term" value="C:plasma membrane"/>
    <property type="evidence" value="ECO:0007669"/>
    <property type="project" value="UniProtKB-SubCell"/>
</dbReference>
<accession>A0A670KAF4</accession>
<dbReference type="PANTHER" id="PTHR48002">
    <property type="entry name" value="OLFACTORY RECEPTOR"/>
    <property type="match status" value="1"/>
</dbReference>
<dbReference type="GO" id="GO:0004930">
    <property type="term" value="F:G protein-coupled receptor activity"/>
    <property type="evidence" value="ECO:0007669"/>
    <property type="project" value="UniProtKB-KW"/>
</dbReference>
<dbReference type="InterPro" id="IPR050427">
    <property type="entry name" value="Olfactory_Receptors"/>
</dbReference>
<dbReference type="InterPro" id="IPR017452">
    <property type="entry name" value="GPCR_Rhodpsn_7TM"/>
</dbReference>
<sequence>MATDDTDLDAAIVRCTIYHPMGMMSANQTVVTEFALLGLSETWEVQLILFVVFLLLYIGTLFSNILIFSAIFRDQRLSDSPMFFLLGQLAFQDLCLSSFAIPRSLFDYVAKCHVISFDGCMAQIFFVHVFTGSEMLLLVAMAYDRYVAICHPLHYISLMSRHHCIGLVLASWAGGLLHGTVQLCFIINVPFCGPNQVDSFFCDLPLVIKLACTDTYPLEVMMVTNSGILSLVSFVGLLISYGFILYTIRSRGPSEGTTKAASTCTSHLIVVTMYFGPCLFIYLRPSARFMIDKVLCVFYTCVTPLLNPAIYALKNKEMKAAIGSLLARLSGQVSQHLLFLTMK</sequence>
<feature type="transmembrane region" description="Helical" evidence="9">
    <location>
        <begin position="47"/>
        <end position="71"/>
    </location>
</feature>
<keyword evidence="9" id="KW-1003">Cell membrane</keyword>
<feature type="transmembrane region" description="Helical" evidence="9">
    <location>
        <begin position="228"/>
        <end position="248"/>
    </location>
</feature>
<gene>
    <name evidence="11" type="primary">LOC114589755</name>
</gene>
<reference evidence="11" key="2">
    <citation type="submission" date="2025-09" db="UniProtKB">
        <authorList>
            <consortium name="Ensembl"/>
        </authorList>
    </citation>
    <scope>IDENTIFICATION</scope>
</reference>
<feature type="domain" description="G-protein coupled receptors family 1 profile" evidence="10">
    <location>
        <begin position="63"/>
        <end position="311"/>
    </location>
</feature>
<keyword evidence="6 8" id="KW-0675">Receptor</keyword>
<evidence type="ECO:0000256" key="1">
    <source>
        <dbReference type="ARBA" id="ARBA00004141"/>
    </source>
</evidence>
<evidence type="ECO:0000256" key="4">
    <source>
        <dbReference type="ARBA" id="ARBA00023040"/>
    </source>
</evidence>
<name>A0A670KAF4_PODMU</name>
<dbReference type="PROSITE" id="PS50262">
    <property type="entry name" value="G_PROTEIN_RECEP_F1_2"/>
    <property type="match status" value="1"/>
</dbReference>
<evidence type="ECO:0000256" key="8">
    <source>
        <dbReference type="RuleBase" id="RU000688"/>
    </source>
</evidence>
<dbReference type="PRINTS" id="PR00245">
    <property type="entry name" value="OLFACTORYR"/>
</dbReference>
<dbReference type="FunFam" id="1.20.1070.10:FF:001325">
    <property type="entry name" value="Olfactory receptor C3"/>
    <property type="match status" value="1"/>
</dbReference>
<organism evidence="11 12">
    <name type="scientific">Podarcis muralis</name>
    <name type="common">Wall lizard</name>
    <name type="synonym">Lacerta muralis</name>
    <dbReference type="NCBI Taxonomy" id="64176"/>
    <lineage>
        <taxon>Eukaryota</taxon>
        <taxon>Metazoa</taxon>
        <taxon>Chordata</taxon>
        <taxon>Craniata</taxon>
        <taxon>Vertebrata</taxon>
        <taxon>Euteleostomi</taxon>
        <taxon>Lepidosauria</taxon>
        <taxon>Squamata</taxon>
        <taxon>Bifurcata</taxon>
        <taxon>Unidentata</taxon>
        <taxon>Episquamata</taxon>
        <taxon>Laterata</taxon>
        <taxon>Lacertibaenia</taxon>
        <taxon>Lacertidae</taxon>
        <taxon>Podarcis</taxon>
    </lineage>
</organism>
<dbReference type="InterPro" id="IPR000276">
    <property type="entry name" value="GPCR_Rhodpsn"/>
</dbReference>
<dbReference type="PRINTS" id="PR00237">
    <property type="entry name" value="GPCRRHODOPSN"/>
</dbReference>
<dbReference type="SUPFAM" id="SSF81321">
    <property type="entry name" value="Family A G protein-coupled receptor-like"/>
    <property type="match status" value="1"/>
</dbReference>
<evidence type="ECO:0000256" key="3">
    <source>
        <dbReference type="ARBA" id="ARBA00022989"/>
    </source>
</evidence>
<keyword evidence="2 8" id="KW-0812">Transmembrane</keyword>
<dbReference type="OMA" id="MLMDFFV"/>
<feature type="transmembrane region" description="Helical" evidence="9">
    <location>
        <begin position="260"/>
        <end position="283"/>
    </location>
</feature>